<keyword evidence="4 7" id="KW-1133">Transmembrane helix</keyword>
<feature type="transmembrane region" description="Helical" evidence="7">
    <location>
        <begin position="105"/>
        <end position="122"/>
    </location>
</feature>
<keyword evidence="2" id="KW-1003">Cell membrane</keyword>
<feature type="transmembrane region" description="Helical" evidence="7">
    <location>
        <begin position="80"/>
        <end position="99"/>
    </location>
</feature>
<comment type="similarity">
    <text evidence="6">Belongs to the drug/metabolite transporter (DMT) superfamily. Small multidrug resistance (SMR) (TC 2.A.7.1) family.</text>
</comment>
<dbReference type="SUPFAM" id="SSF103481">
    <property type="entry name" value="Multidrug resistance efflux transporter EmrE"/>
    <property type="match status" value="1"/>
</dbReference>
<dbReference type="GO" id="GO:0005886">
    <property type="term" value="C:plasma membrane"/>
    <property type="evidence" value="ECO:0007669"/>
    <property type="project" value="UniProtKB-SubCell"/>
</dbReference>
<evidence type="ECO:0000256" key="5">
    <source>
        <dbReference type="ARBA" id="ARBA00023136"/>
    </source>
</evidence>
<keyword evidence="5 7" id="KW-0472">Membrane</keyword>
<dbReference type="PANTHER" id="PTHR30561">
    <property type="entry name" value="SMR FAMILY PROTON-DEPENDENT DRUG EFFLUX TRANSPORTER SUGE"/>
    <property type="match status" value="1"/>
</dbReference>
<sequence length="124" mass="13171">MNTFYLFLFLLAAGLNSTAQILLKKGALAIASVLSGPEALAVKAFRAFTNPFIAVAVILLATGMFLWIKIISRIELSRAYPINIALTVIITSVVAIFLFGESMSVSKAGGILLILLGIWVTLGA</sequence>
<feature type="transmembrane region" description="Helical" evidence="7">
    <location>
        <begin position="47"/>
        <end position="68"/>
    </location>
</feature>
<dbReference type="AlphaFoldDB" id="A0A1G2CK61"/>
<reference evidence="8 9" key="1">
    <citation type="journal article" date="2016" name="Nat. Commun.">
        <title>Thousands of microbial genomes shed light on interconnected biogeochemical processes in an aquifer system.</title>
        <authorList>
            <person name="Anantharaman K."/>
            <person name="Brown C.T."/>
            <person name="Hug L.A."/>
            <person name="Sharon I."/>
            <person name="Castelle C.J."/>
            <person name="Probst A.J."/>
            <person name="Thomas B.C."/>
            <person name="Singh A."/>
            <person name="Wilkins M.J."/>
            <person name="Karaoz U."/>
            <person name="Brodie E.L."/>
            <person name="Williams K.H."/>
            <person name="Hubbard S.S."/>
            <person name="Banfield J.F."/>
        </authorList>
    </citation>
    <scope>NUCLEOTIDE SEQUENCE [LARGE SCALE GENOMIC DNA]</scope>
</reference>
<comment type="caution">
    <text evidence="8">The sequence shown here is derived from an EMBL/GenBank/DDBJ whole genome shotgun (WGS) entry which is preliminary data.</text>
</comment>
<proteinExistence type="inferred from homology"/>
<evidence type="ECO:0000256" key="4">
    <source>
        <dbReference type="ARBA" id="ARBA00022989"/>
    </source>
</evidence>
<protein>
    <recommendedName>
        <fullName evidence="10">EamA domain-containing protein</fullName>
    </recommendedName>
</protein>
<comment type="subcellular location">
    <subcellularLocation>
        <location evidence="1 6">Cell membrane</location>
        <topology evidence="1 6">Multi-pass membrane protein</topology>
    </subcellularLocation>
</comment>
<evidence type="ECO:0000256" key="3">
    <source>
        <dbReference type="ARBA" id="ARBA00022692"/>
    </source>
</evidence>
<dbReference type="Gene3D" id="1.10.3730.20">
    <property type="match status" value="1"/>
</dbReference>
<dbReference type="InterPro" id="IPR037185">
    <property type="entry name" value="EmrE-like"/>
</dbReference>
<dbReference type="EMBL" id="MHLB01000034">
    <property type="protein sequence ID" value="OGZ01647.1"/>
    <property type="molecule type" value="Genomic_DNA"/>
</dbReference>
<evidence type="ECO:0000256" key="7">
    <source>
        <dbReference type="SAM" id="Phobius"/>
    </source>
</evidence>
<evidence type="ECO:0000256" key="6">
    <source>
        <dbReference type="RuleBase" id="RU003942"/>
    </source>
</evidence>
<evidence type="ECO:0000256" key="1">
    <source>
        <dbReference type="ARBA" id="ARBA00004651"/>
    </source>
</evidence>
<dbReference type="Pfam" id="PF00893">
    <property type="entry name" value="Multi_Drug_Res"/>
    <property type="match status" value="1"/>
</dbReference>
<name>A0A1G2CK61_9BACT</name>
<organism evidence="8 9">
    <name type="scientific">Candidatus Liptonbacteria bacterium RIFCSPLOWO2_01_FULL_53_13</name>
    <dbReference type="NCBI Taxonomy" id="1798651"/>
    <lineage>
        <taxon>Bacteria</taxon>
        <taxon>Candidatus Liptoniibacteriota</taxon>
    </lineage>
</organism>
<keyword evidence="3 6" id="KW-0812">Transmembrane</keyword>
<evidence type="ECO:0000313" key="8">
    <source>
        <dbReference type="EMBL" id="OGZ01647.1"/>
    </source>
</evidence>
<evidence type="ECO:0000313" key="9">
    <source>
        <dbReference type="Proteomes" id="UP000178348"/>
    </source>
</evidence>
<dbReference type="Proteomes" id="UP000178348">
    <property type="component" value="Unassembled WGS sequence"/>
</dbReference>
<dbReference type="InterPro" id="IPR045324">
    <property type="entry name" value="Small_multidrug_res"/>
</dbReference>
<accession>A0A1G2CK61</accession>
<dbReference type="PANTHER" id="PTHR30561:SF9">
    <property type="entry name" value="4-AMINO-4-DEOXY-L-ARABINOSE-PHOSPHOUNDECAPRENOL FLIPPASE SUBUNIT ARNF-RELATED"/>
    <property type="match status" value="1"/>
</dbReference>
<evidence type="ECO:0008006" key="10">
    <source>
        <dbReference type="Google" id="ProtNLM"/>
    </source>
</evidence>
<dbReference type="InterPro" id="IPR000390">
    <property type="entry name" value="Small_drug/metabolite_transptr"/>
</dbReference>
<dbReference type="GO" id="GO:0022857">
    <property type="term" value="F:transmembrane transporter activity"/>
    <property type="evidence" value="ECO:0007669"/>
    <property type="project" value="InterPro"/>
</dbReference>
<gene>
    <name evidence="8" type="ORF">A2946_02130</name>
</gene>
<evidence type="ECO:0000256" key="2">
    <source>
        <dbReference type="ARBA" id="ARBA00022475"/>
    </source>
</evidence>